<reference evidence="2" key="1">
    <citation type="submission" date="2022-02" db="EMBL/GenBank/DDBJ databases">
        <authorList>
            <person name="Giguere J D."/>
        </authorList>
    </citation>
    <scope>NUCLEOTIDE SEQUENCE</scope>
    <source>
        <strain evidence="2">CCAP 1055/1</strain>
    </source>
</reference>
<sequence>MVVVGGASRTAVPQRRGKAGSIYQYISVASYFVLLFLCFLMICTVLELDDAPDDHGDLHALTVSTVPHSRTGLAVTVPPTTVAYAVTITECGSDDDAAWRLAEGAAVLAYSIHQAHHAASSSPLTQPERLHEQQRYNYTLYAIYHPQAEPCVSKLKDLNYTLLRRDTPVAVHEIRGDFLREKITANGCCGEKELLKLEAYTLTSHEIVVLLDLDVLLLQPLDRLFDFLTYGTPLPRDDLQWPDRPLATTAYRDIGLLYTVDYAMVNPGRAVKPFQGGVLVLRPDRNVYEELRNIVREGDYRDQGGWGGRSRKFWGKYDHSGIVTVLLRYFALRNETRALELNRCVYDNMCSKSRNGDAVNDRPTGQCYTQEESCEDCRDRSVATIVATHFTVCQKPWTCTVHGRAGIDHRLCRALHHEWFRVRSDLEQSWGRSGWGTGVWREREQFFGFCNTYGTKGYETITRPYGSARE</sequence>
<dbReference type="EMBL" id="OU594948">
    <property type="protein sequence ID" value="CAG9293087.1"/>
    <property type="molecule type" value="Genomic_DNA"/>
</dbReference>
<keyword evidence="1" id="KW-0472">Membrane</keyword>
<evidence type="ECO:0000256" key="1">
    <source>
        <dbReference type="SAM" id="Phobius"/>
    </source>
</evidence>
<proteinExistence type="predicted"/>
<name>A0A8J9SIW9_PHATR</name>
<keyword evidence="1" id="KW-1133">Transmembrane helix</keyword>
<gene>
    <name evidence="2" type="ORF">PTTT1_LOCUS50437</name>
</gene>
<feature type="transmembrane region" description="Helical" evidence="1">
    <location>
        <begin position="22"/>
        <end position="42"/>
    </location>
</feature>
<dbReference type="InterPro" id="IPR050587">
    <property type="entry name" value="GNT1/Glycosyltrans_8"/>
</dbReference>
<accession>A0A8J9SIW9</accession>
<dbReference type="PANTHER" id="PTHR11183">
    <property type="entry name" value="GLYCOGENIN SUBFAMILY MEMBER"/>
    <property type="match status" value="1"/>
</dbReference>
<evidence type="ECO:0000313" key="2">
    <source>
        <dbReference type="EMBL" id="CAG9293087.1"/>
    </source>
</evidence>
<keyword evidence="1" id="KW-0812">Transmembrane</keyword>
<dbReference type="SUPFAM" id="SSF53448">
    <property type="entry name" value="Nucleotide-diphospho-sugar transferases"/>
    <property type="match status" value="1"/>
</dbReference>
<dbReference type="AlphaFoldDB" id="A0A8J9SIW9"/>
<dbReference type="Proteomes" id="UP000836788">
    <property type="component" value="Chromosome 7"/>
</dbReference>
<protein>
    <submittedName>
        <fullName evidence="2">Uncharacterized protein</fullName>
    </submittedName>
</protein>
<organism evidence="2">
    <name type="scientific">Phaeodactylum tricornutum</name>
    <name type="common">Diatom</name>
    <dbReference type="NCBI Taxonomy" id="2850"/>
    <lineage>
        <taxon>Eukaryota</taxon>
        <taxon>Sar</taxon>
        <taxon>Stramenopiles</taxon>
        <taxon>Ochrophyta</taxon>
        <taxon>Bacillariophyta</taxon>
        <taxon>Bacillariophyceae</taxon>
        <taxon>Bacillariophycidae</taxon>
        <taxon>Naviculales</taxon>
        <taxon>Phaeodactylaceae</taxon>
        <taxon>Phaeodactylum</taxon>
    </lineage>
</organism>
<dbReference type="InterPro" id="IPR029044">
    <property type="entry name" value="Nucleotide-diphossugar_trans"/>
</dbReference>
<dbReference type="Gene3D" id="3.90.550.10">
    <property type="entry name" value="Spore Coat Polysaccharide Biosynthesis Protein SpsA, Chain A"/>
    <property type="match status" value="1"/>
</dbReference>